<name>A0A976QWS6_THEOR</name>
<evidence type="ECO:0000256" key="2">
    <source>
        <dbReference type="ARBA" id="ARBA00023015"/>
    </source>
</evidence>
<keyword evidence="2" id="KW-0805">Transcription regulation</keyword>
<dbReference type="Gene3D" id="1.20.5.2050">
    <property type="match status" value="1"/>
</dbReference>
<dbReference type="GO" id="GO:0003677">
    <property type="term" value="F:DNA binding"/>
    <property type="evidence" value="ECO:0007669"/>
    <property type="project" value="UniProtKB-KW"/>
</dbReference>
<dbReference type="Proteomes" id="UP000244811">
    <property type="component" value="Chromosome 1"/>
</dbReference>
<dbReference type="InterPro" id="IPR028078">
    <property type="entry name" value="ACDC"/>
</dbReference>
<reference evidence="9" key="1">
    <citation type="submission" date="2022-07" db="EMBL/GenBank/DDBJ databases">
        <title>Evaluation of T. orientalis genome assembly methods using nanopore sequencing and analysis of variation between genomes.</title>
        <authorList>
            <person name="Yam J."/>
            <person name="Micallef M.L."/>
            <person name="Liu M."/>
            <person name="Djordjevic S.P."/>
            <person name="Bogema D.R."/>
            <person name="Jenkins C."/>
        </authorList>
    </citation>
    <scope>NUCLEOTIDE SEQUENCE</scope>
    <source>
        <strain evidence="9">Goon Nure</strain>
    </source>
</reference>
<evidence type="ECO:0000259" key="7">
    <source>
        <dbReference type="Pfam" id="PF00847"/>
    </source>
</evidence>
<evidence type="ECO:0000256" key="6">
    <source>
        <dbReference type="SAM" id="MobiDB-lite"/>
    </source>
</evidence>
<dbReference type="InterPro" id="IPR001471">
    <property type="entry name" value="AP2/ERF_dom"/>
</dbReference>
<feature type="compositionally biased region" description="Low complexity" evidence="6">
    <location>
        <begin position="423"/>
        <end position="452"/>
    </location>
</feature>
<evidence type="ECO:0000313" key="9">
    <source>
        <dbReference type="EMBL" id="UKK00852.1"/>
    </source>
</evidence>
<organism evidence="9 10">
    <name type="scientific">Theileria orientalis</name>
    <dbReference type="NCBI Taxonomy" id="68886"/>
    <lineage>
        <taxon>Eukaryota</taxon>
        <taxon>Sar</taxon>
        <taxon>Alveolata</taxon>
        <taxon>Apicomplexa</taxon>
        <taxon>Aconoidasida</taxon>
        <taxon>Piroplasmida</taxon>
        <taxon>Theileriidae</taxon>
        <taxon>Theileria</taxon>
    </lineage>
</organism>
<evidence type="ECO:0000256" key="3">
    <source>
        <dbReference type="ARBA" id="ARBA00023125"/>
    </source>
</evidence>
<protein>
    <recommendedName>
        <fullName evidence="11">AP2/ERF domain-containing protein</fullName>
    </recommendedName>
</protein>
<gene>
    <name evidence="9" type="ORF">MACK_000926</name>
</gene>
<dbReference type="GO" id="GO:0005634">
    <property type="term" value="C:nucleus"/>
    <property type="evidence" value="ECO:0007669"/>
    <property type="project" value="UniProtKB-SubCell"/>
</dbReference>
<keyword evidence="4" id="KW-0804">Transcription</keyword>
<accession>A0A976QWS6</accession>
<dbReference type="GO" id="GO:0003700">
    <property type="term" value="F:DNA-binding transcription factor activity"/>
    <property type="evidence" value="ECO:0007669"/>
    <property type="project" value="InterPro"/>
</dbReference>
<feature type="domain" description="AP2/ERF" evidence="7">
    <location>
        <begin position="339"/>
        <end position="390"/>
    </location>
</feature>
<feature type="region of interest" description="Disordered" evidence="6">
    <location>
        <begin position="422"/>
        <end position="456"/>
    </location>
</feature>
<evidence type="ECO:0000313" key="10">
    <source>
        <dbReference type="Proteomes" id="UP000244811"/>
    </source>
</evidence>
<evidence type="ECO:0000256" key="5">
    <source>
        <dbReference type="ARBA" id="ARBA00023242"/>
    </source>
</evidence>
<dbReference type="Pfam" id="PF00847">
    <property type="entry name" value="AP2"/>
    <property type="match status" value="1"/>
</dbReference>
<dbReference type="Pfam" id="PF14733">
    <property type="entry name" value="ACDC"/>
    <property type="match status" value="1"/>
</dbReference>
<feature type="domain" description="AP2-coincident C-terminal" evidence="8">
    <location>
        <begin position="560"/>
        <end position="649"/>
    </location>
</feature>
<evidence type="ECO:0000256" key="4">
    <source>
        <dbReference type="ARBA" id="ARBA00023163"/>
    </source>
</evidence>
<keyword evidence="3" id="KW-0238">DNA-binding</keyword>
<sequence length="662" mass="75132">MPVCKGSELDDNSQDLDVLTNLHDNDYDMTFKHDEVSLEDTDQTKTRRFGSPRPNPYDDFSDLRAVTHGHDHLKYVYNFGGSHLSSYDANYKGEYSVNDHLNDVRYKDVDHKDLNEYKDGYKYYKSYKDYKDKGETDTRLTSSSDVLSNFNYETIDNYEVGDNCDTIDNYTSDDHGASLNDNSEFAVKDNDSGFNLDDSRFNASVTGTRIFDRSSTTFEGSSAFGASSGFDSDNFTKDLGDDKGLLESKDRALDLDLDDTKVLDSDKLLDSDNLMQLDSKSQDSTQLLESSSETTKLMDADLESNKSLDLEKKTFEMDNMYVISEELRQSYIRQSKLLPKIRGVWFNSTVRRMGWVGQAYKKCKRIEKIFSINKHGFEGARKLAIAFRNSQKPTSKSDTHYPDVSLKDVIKPISQLRINMPRANSGATSNSTSSKTTYNSGSSVNRSSQSTNHVSTGSVLNSDLANYVNSSSGSQALSSINATNKSLTNDLRKYKDALDRGEVTDRYVQSAQKLDKREVVDKDINLKSIYGEDHEIDDYHYPVDYKEIIDNYKSRLSREEASVRDNTCKEAILFMLYELSALLELDFPIPPLPKGECKKGLSFHINFLENTKKTRDILPYINSLAKYICEGVTPTDMPHFQLYSLIRTLSHCKPLKMAFVTQ</sequence>
<keyword evidence="5" id="KW-0539">Nucleus</keyword>
<dbReference type="AlphaFoldDB" id="A0A976QWS6"/>
<proteinExistence type="predicted"/>
<evidence type="ECO:0008006" key="11">
    <source>
        <dbReference type="Google" id="ProtNLM"/>
    </source>
</evidence>
<dbReference type="EMBL" id="CP056069">
    <property type="protein sequence ID" value="UKK00852.1"/>
    <property type="molecule type" value="Genomic_DNA"/>
</dbReference>
<evidence type="ECO:0000259" key="8">
    <source>
        <dbReference type="Pfam" id="PF14733"/>
    </source>
</evidence>
<evidence type="ECO:0000256" key="1">
    <source>
        <dbReference type="ARBA" id="ARBA00004123"/>
    </source>
</evidence>
<comment type="subcellular location">
    <subcellularLocation>
        <location evidence="1">Nucleus</location>
    </subcellularLocation>
</comment>